<dbReference type="RefSeq" id="WP_090335725.1">
    <property type="nucleotide sequence ID" value="NZ_FNXY01000004.1"/>
</dbReference>
<evidence type="ECO:0000313" key="2">
    <source>
        <dbReference type="EMBL" id="SEI95903.1"/>
    </source>
</evidence>
<reference evidence="2 3" key="1">
    <citation type="submission" date="2016-10" db="EMBL/GenBank/DDBJ databases">
        <authorList>
            <person name="de Groot N.N."/>
        </authorList>
    </citation>
    <scope>NUCLEOTIDE SEQUENCE [LARGE SCALE GENOMIC DNA]</scope>
    <source>
        <strain evidence="2 3">DSM 19938</strain>
    </source>
</reference>
<dbReference type="AlphaFoldDB" id="A0A1H6UU12"/>
<dbReference type="Gene3D" id="1.10.3210.10">
    <property type="entry name" value="Hypothetical protein af1432"/>
    <property type="match status" value="1"/>
</dbReference>
<dbReference type="OrthoDB" id="5728337at2"/>
<feature type="domain" description="HD/PDEase" evidence="1">
    <location>
        <begin position="22"/>
        <end position="136"/>
    </location>
</feature>
<organism evidence="2 3">
    <name type="scientific">Dyadobacter koreensis</name>
    <dbReference type="NCBI Taxonomy" id="408657"/>
    <lineage>
        <taxon>Bacteria</taxon>
        <taxon>Pseudomonadati</taxon>
        <taxon>Bacteroidota</taxon>
        <taxon>Cytophagia</taxon>
        <taxon>Cytophagales</taxon>
        <taxon>Spirosomataceae</taxon>
        <taxon>Dyadobacter</taxon>
    </lineage>
</organism>
<dbReference type="Proteomes" id="UP000199532">
    <property type="component" value="Unassembled WGS sequence"/>
</dbReference>
<dbReference type="SMART" id="SM00471">
    <property type="entry name" value="HDc"/>
    <property type="match status" value="1"/>
</dbReference>
<name>A0A1H6UU12_9BACT</name>
<dbReference type="CDD" id="cd00077">
    <property type="entry name" value="HDc"/>
    <property type="match status" value="1"/>
</dbReference>
<evidence type="ECO:0000313" key="3">
    <source>
        <dbReference type="Proteomes" id="UP000199532"/>
    </source>
</evidence>
<dbReference type="SUPFAM" id="SSF109604">
    <property type="entry name" value="HD-domain/PDEase-like"/>
    <property type="match status" value="1"/>
</dbReference>
<evidence type="ECO:0000259" key="1">
    <source>
        <dbReference type="SMART" id="SM00471"/>
    </source>
</evidence>
<dbReference type="InterPro" id="IPR003607">
    <property type="entry name" value="HD/PDEase_dom"/>
</dbReference>
<dbReference type="EMBL" id="FNXY01000004">
    <property type="protein sequence ID" value="SEI95903.1"/>
    <property type="molecule type" value="Genomic_DNA"/>
</dbReference>
<keyword evidence="3" id="KW-1185">Reference proteome</keyword>
<dbReference type="InterPro" id="IPR006674">
    <property type="entry name" value="HD_domain"/>
</dbReference>
<gene>
    <name evidence="2" type="ORF">SAMN04487995_2744</name>
</gene>
<dbReference type="Pfam" id="PF01966">
    <property type="entry name" value="HD"/>
    <property type="match status" value="1"/>
</dbReference>
<proteinExistence type="predicted"/>
<dbReference type="STRING" id="408657.SAMN04487995_2744"/>
<protein>
    <submittedName>
        <fullName evidence="2">HD domain-containing protein</fullName>
    </submittedName>
</protein>
<sequence>MDIEKAEKFIVDLLDTQLSETLYYHGLHHTLDVLNAAMILADEEGVEDRSDLKLLKTAALFHDSGFVNTYKNHEEEGCRIANVHLSLFGYSQGEIKKICGMIMATKIPQTPTTILEQILCDADLDYLGRDDFEPIAASLFEELKARKLVENETTWNVIQVKFLESHRYHTKSAINKREVQKQKRLIELRKLI</sequence>
<accession>A0A1H6UU12</accession>